<evidence type="ECO:0000256" key="1">
    <source>
        <dbReference type="SAM" id="Phobius"/>
    </source>
</evidence>
<keyword evidence="1" id="KW-0472">Membrane</keyword>
<dbReference type="EMBL" id="JALNMJ010000009">
    <property type="protein sequence ID" value="MCK7613399.1"/>
    <property type="molecule type" value="Genomic_DNA"/>
</dbReference>
<keyword evidence="1" id="KW-0812">Transmembrane</keyword>
<accession>A0ABT0GVE1</accession>
<feature type="transmembrane region" description="Helical" evidence="1">
    <location>
        <begin position="275"/>
        <end position="293"/>
    </location>
</feature>
<feature type="transmembrane region" description="Helical" evidence="1">
    <location>
        <begin position="104"/>
        <end position="124"/>
    </location>
</feature>
<feature type="transmembrane region" description="Helical" evidence="1">
    <location>
        <begin position="170"/>
        <end position="196"/>
    </location>
</feature>
<proteinExistence type="predicted"/>
<comment type="caution">
    <text evidence="2">The sequence shown here is derived from an EMBL/GenBank/DDBJ whole genome shotgun (WGS) entry which is preliminary data.</text>
</comment>
<evidence type="ECO:0000313" key="3">
    <source>
        <dbReference type="Proteomes" id="UP001431221"/>
    </source>
</evidence>
<feature type="transmembrane region" description="Helical" evidence="1">
    <location>
        <begin position="130"/>
        <end position="149"/>
    </location>
</feature>
<feature type="transmembrane region" description="Helical" evidence="1">
    <location>
        <begin position="65"/>
        <end position="92"/>
    </location>
</feature>
<keyword evidence="1" id="KW-1133">Transmembrane helix</keyword>
<name>A0ABT0GVE1_9HYPH</name>
<reference evidence="2" key="1">
    <citation type="submission" date="2022-04" db="EMBL/GenBank/DDBJ databases">
        <title>Roseibium sp. CAU 1639 isolated from mud.</title>
        <authorList>
            <person name="Kim W."/>
        </authorList>
    </citation>
    <scope>NUCLEOTIDE SEQUENCE</scope>
    <source>
        <strain evidence="2">CAU 1639</strain>
    </source>
</reference>
<dbReference type="Proteomes" id="UP001431221">
    <property type="component" value="Unassembled WGS sequence"/>
</dbReference>
<sequence>MAGLVLPLLSGLVFFWPERTIANVDDLFFVPWAMEVAETRRHWNSLLAVQFPELTSYHLQPRLHLILAGTYFAVAGASTATLVLFEFLCYALTSLAFVLLCLRLNLRLAVLFTPLIFAPLYVVSGFRLELTGGLLFMAGLLLSLPLLTAAGTGRPDESRRESAAGISGKLLLAIAPLAAPSVFAWSLGAIAVLELWRLLTRRAGLGRILLEGAVALSLALSVFAISIDFEFAEFLAQFTYHASRSVGHGFNEEAVLRAALFAVCAFALRRRKATAAAMLCACLAAGQLIAAFLHDKALIRNLAASMVFLLTVDAGLNRHWQWAKAMLFAAVFVVVSVNFFSFYLFADPAENAQAVQTAYLADIADGKRVFVDETMAHHYLDHQTDGALAWTWGGTFPDSRLNDIKDLGEGDVWYLSDYTLRGYLKGHTDIARTLWPDTDYLHVPQISCVLGRHSCNLPATRWTVIRLERRNGDLLVQDLGVDREPRLLASD</sequence>
<evidence type="ECO:0000313" key="2">
    <source>
        <dbReference type="EMBL" id="MCK7613399.1"/>
    </source>
</evidence>
<feature type="transmembrane region" description="Helical" evidence="1">
    <location>
        <begin position="208"/>
        <end position="227"/>
    </location>
</feature>
<feature type="transmembrane region" description="Helical" evidence="1">
    <location>
        <begin position="325"/>
        <end position="346"/>
    </location>
</feature>
<organism evidence="2 3">
    <name type="scientific">Roseibium sediminicola</name>
    <dbReference type="NCBI Taxonomy" id="2933272"/>
    <lineage>
        <taxon>Bacteria</taxon>
        <taxon>Pseudomonadati</taxon>
        <taxon>Pseudomonadota</taxon>
        <taxon>Alphaproteobacteria</taxon>
        <taxon>Hyphomicrobiales</taxon>
        <taxon>Stappiaceae</taxon>
        <taxon>Roseibium</taxon>
    </lineage>
</organism>
<protein>
    <submittedName>
        <fullName evidence="2">Uncharacterized protein</fullName>
    </submittedName>
</protein>
<keyword evidence="3" id="KW-1185">Reference proteome</keyword>
<dbReference type="RefSeq" id="WP_248155219.1">
    <property type="nucleotide sequence ID" value="NZ_JALNMJ010000009.1"/>
</dbReference>
<gene>
    <name evidence="2" type="ORF">M0H32_14585</name>
</gene>